<protein>
    <recommendedName>
        <fullName evidence="8">Permease IIC component</fullName>
    </recommendedName>
</protein>
<feature type="transmembrane region" description="Helical" evidence="9">
    <location>
        <begin position="249"/>
        <end position="270"/>
    </location>
</feature>
<feature type="transmembrane region" description="Helical" evidence="9">
    <location>
        <begin position="386"/>
        <end position="408"/>
    </location>
</feature>
<evidence type="ECO:0000256" key="7">
    <source>
        <dbReference type="ARBA" id="ARBA00023136"/>
    </source>
</evidence>
<evidence type="ECO:0000256" key="9">
    <source>
        <dbReference type="SAM" id="Phobius"/>
    </source>
</evidence>
<keyword evidence="7 8" id="KW-0472">Membrane</keyword>
<feature type="transmembrane region" description="Helical" evidence="9">
    <location>
        <begin position="282"/>
        <end position="303"/>
    </location>
</feature>
<keyword evidence="5 9" id="KW-0812">Transmembrane</keyword>
<dbReference type="Pfam" id="PF02378">
    <property type="entry name" value="PTS_EIIC"/>
    <property type="match status" value="1"/>
</dbReference>
<dbReference type="OrthoDB" id="1641940at2"/>
<evidence type="ECO:0000256" key="5">
    <source>
        <dbReference type="ARBA" id="ARBA00022692"/>
    </source>
</evidence>
<evidence type="ECO:0000256" key="1">
    <source>
        <dbReference type="ARBA" id="ARBA00004651"/>
    </source>
</evidence>
<evidence type="ECO:0000313" key="11">
    <source>
        <dbReference type="EMBL" id="QAA34385.1"/>
    </source>
</evidence>
<dbReference type="GO" id="GO:0009401">
    <property type="term" value="P:phosphoenolpyruvate-dependent sugar phosphotransferase system"/>
    <property type="evidence" value="ECO:0007669"/>
    <property type="project" value="InterPro"/>
</dbReference>
<feature type="transmembrane region" description="Helical" evidence="9">
    <location>
        <begin position="179"/>
        <end position="202"/>
    </location>
</feature>
<proteinExistence type="predicted"/>
<dbReference type="InterPro" id="IPR004501">
    <property type="entry name" value="PTS_EIIC_3"/>
</dbReference>
<dbReference type="KEGG" id="cmah:C1I91_23605"/>
<feature type="transmembrane region" description="Helical" evidence="9">
    <location>
        <begin position="29"/>
        <end position="54"/>
    </location>
</feature>
<feature type="domain" description="PTS EIIC type-3" evidence="10">
    <location>
        <begin position="9"/>
        <end position="408"/>
    </location>
</feature>
<comment type="subcellular location">
    <subcellularLocation>
        <location evidence="1">Cell membrane</location>
        <topology evidence="1">Multi-pass membrane protein</topology>
    </subcellularLocation>
</comment>
<dbReference type="InterPro" id="IPR051088">
    <property type="entry name" value="PTS_Sugar-EIIC/EIIB"/>
</dbReference>
<feature type="transmembrane region" description="Helical" evidence="9">
    <location>
        <begin position="66"/>
        <end position="90"/>
    </location>
</feature>
<dbReference type="RefSeq" id="WP_128215100.1">
    <property type="nucleotide sequence ID" value="NZ_CP025746.1"/>
</dbReference>
<dbReference type="PANTHER" id="PTHR33989:SF4">
    <property type="entry name" value="PTS SYSTEM N,N'-DIACETYLCHITOBIOSE-SPECIFIC EIIC COMPONENT"/>
    <property type="match status" value="1"/>
</dbReference>
<evidence type="ECO:0000256" key="6">
    <source>
        <dbReference type="ARBA" id="ARBA00022989"/>
    </source>
</evidence>
<evidence type="ECO:0000256" key="3">
    <source>
        <dbReference type="ARBA" id="ARBA00022475"/>
    </source>
</evidence>
<keyword evidence="2 8" id="KW-0813">Transport</keyword>
<dbReference type="PIRSF" id="PIRSF006351">
    <property type="entry name" value="PTS_EIIC-Cellobiose"/>
    <property type="match status" value="1"/>
</dbReference>
<evidence type="ECO:0000256" key="4">
    <source>
        <dbReference type="ARBA" id="ARBA00022597"/>
    </source>
</evidence>
<dbReference type="NCBIfam" id="TIGR00410">
    <property type="entry name" value="lacE"/>
    <property type="match status" value="1"/>
</dbReference>
<gene>
    <name evidence="11" type="ORF">C1I91_23605</name>
</gene>
<dbReference type="EMBL" id="CP025746">
    <property type="protein sequence ID" value="QAA34385.1"/>
    <property type="molecule type" value="Genomic_DNA"/>
</dbReference>
<feature type="transmembrane region" description="Helical" evidence="9">
    <location>
        <begin position="140"/>
        <end position="158"/>
    </location>
</feature>
<dbReference type="AlphaFoldDB" id="A0A410DZ99"/>
<dbReference type="InterPro" id="IPR004796">
    <property type="entry name" value="PTS_IIC_cello"/>
</dbReference>
<name>A0A410DZ99_9CLOT</name>
<reference evidence="11 12" key="1">
    <citation type="submission" date="2018-01" db="EMBL/GenBank/DDBJ databases">
        <title>Genome Sequencing and Assembly of Anaerobacter polyendosporus strain CT4.</title>
        <authorList>
            <person name="Tachaapaikoon C."/>
            <person name="Sutheeworapong S."/>
            <person name="Jenjaroenpun P."/>
            <person name="Wongsurawat T."/>
            <person name="Nookeaw I."/>
            <person name="Cheawchanlertfa P."/>
            <person name="Kosugi A."/>
            <person name="Cheevadhanarak S."/>
            <person name="Ratanakhanokchai K."/>
        </authorList>
    </citation>
    <scope>NUCLEOTIDE SEQUENCE [LARGE SCALE GENOMIC DNA]</scope>
    <source>
        <strain evidence="11 12">CT4</strain>
    </source>
</reference>
<evidence type="ECO:0000256" key="2">
    <source>
        <dbReference type="ARBA" id="ARBA00022448"/>
    </source>
</evidence>
<dbReference type="GO" id="GO:0005886">
    <property type="term" value="C:plasma membrane"/>
    <property type="evidence" value="ECO:0007669"/>
    <property type="project" value="UniProtKB-SubCell"/>
</dbReference>
<feature type="transmembrane region" description="Helical" evidence="9">
    <location>
        <begin position="342"/>
        <end position="365"/>
    </location>
</feature>
<organism evidence="11 12">
    <name type="scientific">Clostridium manihotivorum</name>
    <dbReference type="NCBI Taxonomy" id="2320868"/>
    <lineage>
        <taxon>Bacteria</taxon>
        <taxon>Bacillati</taxon>
        <taxon>Bacillota</taxon>
        <taxon>Clostridia</taxon>
        <taxon>Eubacteriales</taxon>
        <taxon>Clostridiaceae</taxon>
        <taxon>Clostridium</taxon>
    </lineage>
</organism>
<feature type="transmembrane region" description="Helical" evidence="9">
    <location>
        <begin position="102"/>
        <end position="120"/>
    </location>
</feature>
<accession>A0A410DZ99</accession>
<evidence type="ECO:0000313" key="12">
    <source>
        <dbReference type="Proteomes" id="UP000286268"/>
    </source>
</evidence>
<dbReference type="InterPro" id="IPR003352">
    <property type="entry name" value="PTS_EIIC"/>
</dbReference>
<dbReference type="Proteomes" id="UP000286268">
    <property type="component" value="Chromosome"/>
</dbReference>
<dbReference type="PANTHER" id="PTHR33989">
    <property type="match status" value="1"/>
</dbReference>
<keyword evidence="6 9" id="KW-1133">Transmembrane helix</keyword>
<evidence type="ECO:0000256" key="8">
    <source>
        <dbReference type="PIRNR" id="PIRNR006351"/>
    </source>
</evidence>
<dbReference type="GO" id="GO:0008982">
    <property type="term" value="F:protein-N(PI)-phosphohistidine-sugar phosphotransferase activity"/>
    <property type="evidence" value="ECO:0007669"/>
    <property type="project" value="UniProtKB-UniRule"/>
</dbReference>
<dbReference type="GO" id="GO:1901264">
    <property type="term" value="P:carbohydrate derivative transport"/>
    <property type="evidence" value="ECO:0007669"/>
    <property type="project" value="TreeGrafter"/>
</dbReference>
<sequence>MAKLDSKAINKKIAPILNKVQKSKLANGITGGMMVAMPVTLLGAFASLFLNLQIPAYKSFIASSGIAAVLNTSIQFTTNFLAVVFLITIAGSYAKQYKEDPILPSLLAAVCFFVVTPLSVAKVNNATITSIPMDWLGAKGIFSAIIISLVATRLYIYIKQKGWTIKMPASVPPVVSSSFSSLIPGFAVAILFLIISGVFAATPYKTMHAFIYAFIQTPLQGVGGNIVSVILLWTFAQVLWFFGIHGTLVIYSVVLPIFTAMDAAQLTAYSAGQALPNITGRAFVSTYTVSASAIGFALLMLLFAKSKQYKTLGKLSTLPSLFGISEPLVFGTPLVFNVRFAVPFIFMNAINLIIAYGLTVIGIVPRVAGMAPMSGMPIIFSGLMEGSWRIAVLQVVLVILEMAVWYPFFRKADREAYALEQQAEVEVVK</sequence>
<dbReference type="PROSITE" id="PS51105">
    <property type="entry name" value="PTS_EIIC_TYPE_3"/>
    <property type="match status" value="1"/>
</dbReference>
<keyword evidence="4 8" id="KW-0762">Sugar transport</keyword>
<evidence type="ECO:0000259" key="10">
    <source>
        <dbReference type="PROSITE" id="PS51105"/>
    </source>
</evidence>
<keyword evidence="12" id="KW-1185">Reference proteome</keyword>
<keyword evidence="3 8" id="KW-1003">Cell membrane</keyword>
<comment type="function">
    <text evidence="8">The phosphoenolpyruvate-dependent sugar phosphotransferase system (PTS), a major carbohydrate active -transport system, catalyzes the phosphorylation of incoming sugar substrates concomitant with their translocation across the cell membrane.</text>
</comment>